<feature type="region of interest" description="Disordered" evidence="3">
    <location>
        <begin position="69"/>
        <end position="118"/>
    </location>
</feature>
<dbReference type="SMART" id="SM01234">
    <property type="entry name" value="Haemolytic"/>
    <property type="match status" value="1"/>
</dbReference>
<proteinExistence type="inferred from homology"/>
<evidence type="ECO:0000313" key="5">
    <source>
        <dbReference type="Proteomes" id="UP000186607"/>
    </source>
</evidence>
<evidence type="ECO:0000256" key="2">
    <source>
        <dbReference type="HAMAP-Rule" id="MF_00386"/>
    </source>
</evidence>
<sequence>MSLASRGLVGAVRYYQRVLSPRKPVPTCRFSPTCSEYAAQAIELHGAVKGGWLAAWRVARCNPLVPGGYDPVPDHFPAQHHSEGASNAPPPASVSLTSPPPPASQKSPSSTPKKRRVS</sequence>
<name>A0A1U7P2T7_9DEIO</name>
<evidence type="ECO:0000256" key="1">
    <source>
        <dbReference type="ARBA" id="ARBA00022475"/>
    </source>
</evidence>
<dbReference type="OrthoDB" id="9801753at2"/>
<protein>
    <recommendedName>
        <fullName evidence="2">Putative membrane protein insertion efficiency factor</fullName>
    </recommendedName>
</protein>
<dbReference type="HAMAP" id="MF_00386">
    <property type="entry name" value="UPF0161_YidD"/>
    <property type="match status" value="1"/>
</dbReference>
<dbReference type="EMBL" id="MSTI01000030">
    <property type="protein sequence ID" value="OLV19481.1"/>
    <property type="molecule type" value="Genomic_DNA"/>
</dbReference>
<dbReference type="Proteomes" id="UP000186607">
    <property type="component" value="Unassembled WGS sequence"/>
</dbReference>
<dbReference type="GO" id="GO:0005886">
    <property type="term" value="C:plasma membrane"/>
    <property type="evidence" value="ECO:0007669"/>
    <property type="project" value="UniProtKB-SubCell"/>
</dbReference>
<evidence type="ECO:0000313" key="4">
    <source>
        <dbReference type="EMBL" id="OLV19481.1"/>
    </source>
</evidence>
<organism evidence="4 5">
    <name type="scientific">Deinococcus marmoris</name>
    <dbReference type="NCBI Taxonomy" id="249408"/>
    <lineage>
        <taxon>Bacteria</taxon>
        <taxon>Thermotogati</taxon>
        <taxon>Deinococcota</taxon>
        <taxon>Deinococci</taxon>
        <taxon>Deinococcales</taxon>
        <taxon>Deinococcaceae</taxon>
        <taxon>Deinococcus</taxon>
    </lineage>
</organism>
<evidence type="ECO:0000256" key="3">
    <source>
        <dbReference type="SAM" id="MobiDB-lite"/>
    </source>
</evidence>
<dbReference type="NCBIfam" id="TIGR00278">
    <property type="entry name" value="membrane protein insertion efficiency factor YidD"/>
    <property type="match status" value="1"/>
</dbReference>
<keyword evidence="2" id="KW-0472">Membrane</keyword>
<comment type="function">
    <text evidence="2">Could be involved in insertion of integral membrane proteins into the membrane.</text>
</comment>
<comment type="subcellular location">
    <subcellularLocation>
        <location evidence="2">Cell membrane</location>
        <topology evidence="2">Peripheral membrane protein</topology>
        <orientation evidence="2">Cytoplasmic side</orientation>
    </subcellularLocation>
</comment>
<dbReference type="InterPro" id="IPR002696">
    <property type="entry name" value="Membr_insert_effic_factor_YidD"/>
</dbReference>
<dbReference type="AlphaFoldDB" id="A0A1U7P2T7"/>
<comment type="similarity">
    <text evidence="2">Belongs to the UPF0161 family.</text>
</comment>
<comment type="caution">
    <text evidence="4">The sequence shown here is derived from an EMBL/GenBank/DDBJ whole genome shotgun (WGS) entry which is preliminary data.</text>
</comment>
<reference evidence="4 5" key="1">
    <citation type="submission" date="2017-01" db="EMBL/GenBank/DDBJ databases">
        <title>Genome Analysis of Deinococcus marmoris KOPRI26562.</title>
        <authorList>
            <person name="Kim J.H."/>
            <person name="Oh H.-M."/>
        </authorList>
    </citation>
    <scope>NUCLEOTIDE SEQUENCE [LARGE SCALE GENOMIC DNA]</scope>
    <source>
        <strain evidence="4 5">KOPRI26562</strain>
    </source>
</reference>
<gene>
    <name evidence="4" type="ORF">BOO71_0002716</name>
</gene>
<keyword evidence="5" id="KW-1185">Reference proteome</keyword>
<dbReference type="PANTHER" id="PTHR33383:SF1">
    <property type="entry name" value="MEMBRANE PROTEIN INSERTION EFFICIENCY FACTOR-RELATED"/>
    <property type="match status" value="1"/>
</dbReference>
<dbReference type="Pfam" id="PF01809">
    <property type="entry name" value="YidD"/>
    <property type="match status" value="1"/>
</dbReference>
<dbReference type="STRING" id="249408.BOO71_0002716"/>
<dbReference type="PANTHER" id="PTHR33383">
    <property type="entry name" value="MEMBRANE PROTEIN INSERTION EFFICIENCY FACTOR-RELATED"/>
    <property type="match status" value="1"/>
</dbReference>
<accession>A0A1U7P2T7</accession>
<feature type="compositionally biased region" description="Pro residues" evidence="3">
    <location>
        <begin position="88"/>
        <end position="103"/>
    </location>
</feature>
<keyword evidence="1 2" id="KW-1003">Cell membrane</keyword>